<evidence type="ECO:0000256" key="4">
    <source>
        <dbReference type="ARBA" id="ARBA00022475"/>
    </source>
</evidence>
<evidence type="ECO:0000259" key="11">
    <source>
        <dbReference type="Pfam" id="PF07219"/>
    </source>
</evidence>
<protein>
    <submittedName>
        <fullName evidence="12">HemY protein</fullName>
    </submittedName>
</protein>
<comment type="function">
    <text evidence="1">Involved in a late step of protoheme IX synthesis.</text>
</comment>
<keyword evidence="13" id="KW-1185">Reference proteome</keyword>
<dbReference type="GO" id="GO:0006779">
    <property type="term" value="P:porphyrin-containing compound biosynthetic process"/>
    <property type="evidence" value="ECO:0007669"/>
    <property type="project" value="UniProtKB-KW"/>
</dbReference>
<dbReference type="InterPro" id="IPR005254">
    <property type="entry name" value="Heme_biosyn_assoc_TPR_pro"/>
</dbReference>
<dbReference type="STRING" id="289003.SAMN05216190_109110"/>
<evidence type="ECO:0000313" key="13">
    <source>
        <dbReference type="Proteomes" id="UP000198784"/>
    </source>
</evidence>
<dbReference type="AlphaFoldDB" id="A0A1I5PVD6"/>
<comment type="subcellular location">
    <subcellularLocation>
        <location evidence="2">Cell inner membrane</location>
        <topology evidence="2">Multi-pass membrane protein</topology>
    </subcellularLocation>
</comment>
<keyword evidence="8 10" id="KW-0472">Membrane</keyword>
<feature type="domain" description="HemY N-terminal" evidence="11">
    <location>
        <begin position="29"/>
        <end position="135"/>
    </location>
</feature>
<dbReference type="GO" id="GO:0042168">
    <property type="term" value="P:heme metabolic process"/>
    <property type="evidence" value="ECO:0007669"/>
    <property type="project" value="InterPro"/>
</dbReference>
<evidence type="ECO:0000256" key="7">
    <source>
        <dbReference type="ARBA" id="ARBA00022989"/>
    </source>
</evidence>
<dbReference type="PANTHER" id="PTHR14699:SF0">
    <property type="entry name" value="TETRATRICOPEPTIDE REPEAT PROTEIN 21 HOMOLOG"/>
    <property type="match status" value="1"/>
</dbReference>
<evidence type="ECO:0000256" key="10">
    <source>
        <dbReference type="SAM" id="Phobius"/>
    </source>
</evidence>
<proteinExistence type="predicted"/>
<dbReference type="Pfam" id="PF07219">
    <property type="entry name" value="HemY_N"/>
    <property type="match status" value="1"/>
</dbReference>
<evidence type="ECO:0000256" key="5">
    <source>
        <dbReference type="ARBA" id="ARBA00022519"/>
    </source>
</evidence>
<dbReference type="PANTHER" id="PTHR14699">
    <property type="entry name" value="STI2 PROTEIN-RELATED"/>
    <property type="match status" value="1"/>
</dbReference>
<reference evidence="13" key="1">
    <citation type="submission" date="2016-10" db="EMBL/GenBank/DDBJ databases">
        <authorList>
            <person name="Varghese N."/>
            <person name="Submissions S."/>
        </authorList>
    </citation>
    <scope>NUCLEOTIDE SEQUENCE [LARGE SCALE GENOMIC DNA]</scope>
    <source>
        <strain evidence="13">DSM 17834</strain>
    </source>
</reference>
<dbReference type="Proteomes" id="UP000198784">
    <property type="component" value="Unassembled WGS sequence"/>
</dbReference>
<evidence type="ECO:0000256" key="1">
    <source>
        <dbReference type="ARBA" id="ARBA00002962"/>
    </source>
</evidence>
<keyword evidence="5" id="KW-0997">Cell inner membrane</keyword>
<evidence type="ECO:0000256" key="6">
    <source>
        <dbReference type="ARBA" id="ARBA00022692"/>
    </source>
</evidence>
<keyword evidence="6 10" id="KW-0812">Transmembrane</keyword>
<evidence type="ECO:0000256" key="3">
    <source>
        <dbReference type="ARBA" id="ARBA00004744"/>
    </source>
</evidence>
<evidence type="ECO:0000256" key="2">
    <source>
        <dbReference type="ARBA" id="ARBA00004429"/>
    </source>
</evidence>
<keyword evidence="9" id="KW-0627">Porphyrin biosynthesis</keyword>
<gene>
    <name evidence="12" type="ORF">SAMN05216190_109110</name>
</gene>
<feature type="transmembrane region" description="Helical" evidence="10">
    <location>
        <begin position="44"/>
        <end position="65"/>
    </location>
</feature>
<dbReference type="SUPFAM" id="SSF48452">
    <property type="entry name" value="TPR-like"/>
    <property type="match status" value="1"/>
</dbReference>
<keyword evidence="4" id="KW-1003">Cell membrane</keyword>
<dbReference type="RefSeq" id="WP_090500002.1">
    <property type="nucleotide sequence ID" value="NZ_FOWX01000009.1"/>
</dbReference>
<accession>A0A1I5PVD6</accession>
<dbReference type="InterPro" id="IPR040364">
    <property type="entry name" value="TTC21A/TTC21B"/>
</dbReference>
<name>A0A1I5PVD6_9PSED</name>
<dbReference type="Gene3D" id="1.25.40.10">
    <property type="entry name" value="Tetratricopeptide repeat domain"/>
    <property type="match status" value="2"/>
</dbReference>
<dbReference type="EMBL" id="FOWX01000009">
    <property type="protein sequence ID" value="SFP37924.1"/>
    <property type="molecule type" value="Genomic_DNA"/>
</dbReference>
<evidence type="ECO:0000256" key="8">
    <source>
        <dbReference type="ARBA" id="ARBA00023136"/>
    </source>
</evidence>
<dbReference type="OrthoDB" id="7053339at2"/>
<dbReference type="NCBIfam" id="TIGR00540">
    <property type="entry name" value="TPR_hemY_coli"/>
    <property type="match status" value="1"/>
</dbReference>
<dbReference type="GO" id="GO:0005886">
    <property type="term" value="C:plasma membrane"/>
    <property type="evidence" value="ECO:0007669"/>
    <property type="project" value="UniProtKB-SubCell"/>
</dbReference>
<dbReference type="InterPro" id="IPR010817">
    <property type="entry name" value="HemY_N"/>
</dbReference>
<organism evidence="12 13">
    <name type="scientific">Pseudomonas borbori</name>
    <dbReference type="NCBI Taxonomy" id="289003"/>
    <lineage>
        <taxon>Bacteria</taxon>
        <taxon>Pseudomonadati</taxon>
        <taxon>Pseudomonadota</taxon>
        <taxon>Gammaproteobacteria</taxon>
        <taxon>Pseudomonadales</taxon>
        <taxon>Pseudomonadaceae</taxon>
        <taxon>Pseudomonas</taxon>
    </lineage>
</organism>
<comment type="pathway">
    <text evidence="3">Porphyrin-containing compound metabolism; protoheme biosynthesis.</text>
</comment>
<dbReference type="UniPathway" id="UPA00252"/>
<dbReference type="GO" id="GO:0030991">
    <property type="term" value="C:intraciliary transport particle A"/>
    <property type="evidence" value="ECO:0007669"/>
    <property type="project" value="TreeGrafter"/>
</dbReference>
<sequence>MKRVYLLLVVLAVAAGLALLALAVAEHKGYVLFAYQGFRYESSLWAFLALLAVVWLAFYLLRLLLRLLVTSGGLVNPWSRLHGRRRVRLAREQGFLDLAEGRWAHALRHLRRAAEGEEQPLAYYLGAARAAQQLGQEQDSEQLLEQALTRQPQAELAIALTHAELQVARGQTEAALETLQAMNERHPHHALVLRQLQQLYVQRGDWSALLGLLPELRKSKVLADAQLAELERQAWCGRLADASRADEDGGQDALAALAQAWQQLSAAHRQEPELLAVYAERLRVLGAEPEAEELLHAALKRSYDSRLVRLYGLLRGRDPARQLQAAEGWLKQHPSDPGLLLTLGRLCLQCQLWGKAKEYFETSLVFQRHPETCAELARLLARLGETEQSNRLFQEGLGLLDQRLNNLPLPAPGISR</sequence>
<evidence type="ECO:0000313" key="12">
    <source>
        <dbReference type="EMBL" id="SFP37924.1"/>
    </source>
</evidence>
<dbReference type="InterPro" id="IPR011990">
    <property type="entry name" value="TPR-like_helical_dom_sf"/>
</dbReference>
<keyword evidence="7 10" id="KW-1133">Transmembrane helix</keyword>
<evidence type="ECO:0000256" key="9">
    <source>
        <dbReference type="ARBA" id="ARBA00023244"/>
    </source>
</evidence>